<comment type="caution">
    <text evidence="2">The sequence shown here is derived from an EMBL/GenBank/DDBJ whole genome shotgun (WGS) entry which is preliminary data.</text>
</comment>
<organism evidence="2 3">
    <name type="scientific">Candidatus Kaiserbacteria bacterium RIFCSPLOWO2_01_FULL_52_12b</name>
    <dbReference type="NCBI Taxonomy" id="1798509"/>
    <lineage>
        <taxon>Bacteria</taxon>
        <taxon>Candidatus Kaiseribacteriota</taxon>
    </lineage>
</organism>
<accession>A0A1F6EX14</accession>
<sequence>MPTNGNLLKPKNVADAIERYFKRTSAKEVVRRAEELTPPPESEPLGMLPDDAKDPLNLRALGAYTFPRVGK</sequence>
<name>A0A1F6EX14_9BACT</name>
<evidence type="ECO:0000313" key="2">
    <source>
        <dbReference type="EMBL" id="OGG78161.1"/>
    </source>
</evidence>
<evidence type="ECO:0000256" key="1">
    <source>
        <dbReference type="SAM" id="MobiDB-lite"/>
    </source>
</evidence>
<dbReference type="AlphaFoldDB" id="A0A1F6EX14"/>
<gene>
    <name evidence="2" type="ORF">A3A36_00635</name>
</gene>
<dbReference type="Proteomes" id="UP000178811">
    <property type="component" value="Unassembled WGS sequence"/>
</dbReference>
<evidence type="ECO:0000313" key="3">
    <source>
        <dbReference type="Proteomes" id="UP000178811"/>
    </source>
</evidence>
<dbReference type="EMBL" id="MFLW01000021">
    <property type="protein sequence ID" value="OGG78161.1"/>
    <property type="molecule type" value="Genomic_DNA"/>
</dbReference>
<reference evidence="2 3" key="1">
    <citation type="journal article" date="2016" name="Nat. Commun.">
        <title>Thousands of microbial genomes shed light on interconnected biogeochemical processes in an aquifer system.</title>
        <authorList>
            <person name="Anantharaman K."/>
            <person name="Brown C.T."/>
            <person name="Hug L.A."/>
            <person name="Sharon I."/>
            <person name="Castelle C.J."/>
            <person name="Probst A.J."/>
            <person name="Thomas B.C."/>
            <person name="Singh A."/>
            <person name="Wilkins M.J."/>
            <person name="Karaoz U."/>
            <person name="Brodie E.L."/>
            <person name="Williams K.H."/>
            <person name="Hubbard S.S."/>
            <person name="Banfield J.F."/>
        </authorList>
    </citation>
    <scope>NUCLEOTIDE SEQUENCE [LARGE SCALE GENOMIC DNA]</scope>
</reference>
<proteinExistence type="predicted"/>
<feature type="region of interest" description="Disordered" evidence="1">
    <location>
        <begin position="31"/>
        <end position="54"/>
    </location>
</feature>
<protein>
    <submittedName>
        <fullName evidence="2">Uncharacterized protein</fullName>
    </submittedName>
</protein>